<proteinExistence type="predicted"/>
<sequence length="125" mass="14809">MNIIEAVGCFPFLFYFLYSHDRHRTSFHKYIPLIIYLNGMQYHVFFDEYAFARAIDLYTNIVMAAYVNYYTHQQPRAAIGSLSAMSVYLVNQHLKSAIVHVVFVQWFLLYLYSTSPVEDKYKIIL</sequence>
<reference evidence="1" key="1">
    <citation type="journal article" date="2020" name="Nature">
        <title>Giant virus diversity and host interactions through global metagenomics.</title>
        <authorList>
            <person name="Schulz F."/>
            <person name="Roux S."/>
            <person name="Paez-Espino D."/>
            <person name="Jungbluth S."/>
            <person name="Walsh D.A."/>
            <person name="Denef V.J."/>
            <person name="McMahon K.D."/>
            <person name="Konstantinidis K.T."/>
            <person name="Eloe-Fadrosh E.A."/>
            <person name="Kyrpides N.C."/>
            <person name="Woyke T."/>
        </authorList>
    </citation>
    <scope>NUCLEOTIDE SEQUENCE</scope>
    <source>
        <strain evidence="1">GVMAG-M-3300009180-1</strain>
    </source>
</reference>
<name>A0A6C0F337_9ZZZZ</name>
<protein>
    <submittedName>
        <fullName evidence="1">Uncharacterized protein</fullName>
    </submittedName>
</protein>
<accession>A0A6C0F337</accession>
<dbReference type="AlphaFoldDB" id="A0A6C0F337"/>
<dbReference type="EMBL" id="MN739012">
    <property type="protein sequence ID" value="QHT35043.1"/>
    <property type="molecule type" value="Genomic_DNA"/>
</dbReference>
<evidence type="ECO:0000313" key="1">
    <source>
        <dbReference type="EMBL" id="QHT35043.1"/>
    </source>
</evidence>
<organism evidence="1">
    <name type="scientific">viral metagenome</name>
    <dbReference type="NCBI Taxonomy" id="1070528"/>
    <lineage>
        <taxon>unclassified sequences</taxon>
        <taxon>metagenomes</taxon>
        <taxon>organismal metagenomes</taxon>
    </lineage>
</organism>